<dbReference type="InterPro" id="IPR024775">
    <property type="entry name" value="DinB-like"/>
</dbReference>
<comment type="caution">
    <text evidence="2">The sequence shown here is derived from an EMBL/GenBank/DDBJ whole genome shotgun (WGS) entry which is preliminary data.</text>
</comment>
<dbReference type="InterPro" id="IPR034660">
    <property type="entry name" value="DinB/YfiT-like"/>
</dbReference>
<dbReference type="Proteomes" id="UP000612456">
    <property type="component" value="Unassembled WGS sequence"/>
</dbReference>
<dbReference type="AlphaFoldDB" id="A0A917DTG8"/>
<reference evidence="2" key="1">
    <citation type="journal article" date="2014" name="Int. J. Syst. Evol. Microbiol.">
        <title>Complete genome sequence of Corynebacterium casei LMG S-19264T (=DSM 44701T), isolated from a smear-ripened cheese.</title>
        <authorList>
            <consortium name="US DOE Joint Genome Institute (JGI-PGF)"/>
            <person name="Walter F."/>
            <person name="Albersmeier A."/>
            <person name="Kalinowski J."/>
            <person name="Ruckert C."/>
        </authorList>
    </citation>
    <scope>NUCLEOTIDE SEQUENCE</scope>
    <source>
        <strain evidence="2">CGMCC 1.15178</strain>
    </source>
</reference>
<sequence>MTQPTINIESYLDTYEQLKQAVAGLTEQQLTENEGPGKWSVTEVLAHLVDHNIVVSFRIREILSGSEVRLPAFNQDNWVAGQAANAGRAADILEVFRSLLVYNSLLFHRLSAKEWEKMGLNAKGDPVKLSTSIQSFIHHVDTHIAQIERIKDVVAAPPAAAGTREQV</sequence>
<dbReference type="SUPFAM" id="SSF109854">
    <property type="entry name" value="DinB/YfiT-like putative metalloenzymes"/>
    <property type="match status" value="1"/>
</dbReference>
<evidence type="ECO:0000259" key="1">
    <source>
        <dbReference type="Pfam" id="PF12867"/>
    </source>
</evidence>
<feature type="domain" description="DinB-like" evidence="1">
    <location>
        <begin position="14"/>
        <end position="147"/>
    </location>
</feature>
<protein>
    <recommendedName>
        <fullName evidence="1">DinB-like domain-containing protein</fullName>
    </recommendedName>
</protein>
<dbReference type="RefSeq" id="WP_188992420.1">
    <property type="nucleotide sequence ID" value="NZ_BMHP01000002.1"/>
</dbReference>
<dbReference type="Gene3D" id="1.20.120.450">
    <property type="entry name" value="dinb family like domain"/>
    <property type="match status" value="1"/>
</dbReference>
<evidence type="ECO:0000313" key="3">
    <source>
        <dbReference type="Proteomes" id="UP000612456"/>
    </source>
</evidence>
<gene>
    <name evidence="2" type="ORF">GCM10010911_26360</name>
</gene>
<name>A0A917DTG8_9BACL</name>
<evidence type="ECO:0000313" key="2">
    <source>
        <dbReference type="EMBL" id="GGD67295.1"/>
    </source>
</evidence>
<organism evidence="2 3">
    <name type="scientific">Paenibacillus nasutitermitis</name>
    <dbReference type="NCBI Taxonomy" id="1652958"/>
    <lineage>
        <taxon>Bacteria</taxon>
        <taxon>Bacillati</taxon>
        <taxon>Bacillota</taxon>
        <taxon>Bacilli</taxon>
        <taxon>Bacillales</taxon>
        <taxon>Paenibacillaceae</taxon>
        <taxon>Paenibacillus</taxon>
    </lineage>
</organism>
<dbReference type="Pfam" id="PF12867">
    <property type="entry name" value="DinB_2"/>
    <property type="match status" value="1"/>
</dbReference>
<proteinExistence type="predicted"/>
<reference evidence="2" key="2">
    <citation type="submission" date="2020-09" db="EMBL/GenBank/DDBJ databases">
        <authorList>
            <person name="Sun Q."/>
            <person name="Zhou Y."/>
        </authorList>
    </citation>
    <scope>NUCLEOTIDE SEQUENCE</scope>
    <source>
        <strain evidence="2">CGMCC 1.15178</strain>
    </source>
</reference>
<dbReference type="EMBL" id="BMHP01000002">
    <property type="protein sequence ID" value="GGD67295.1"/>
    <property type="molecule type" value="Genomic_DNA"/>
</dbReference>
<keyword evidence="3" id="KW-1185">Reference proteome</keyword>
<accession>A0A917DTG8</accession>